<dbReference type="AlphaFoldDB" id="A0A078KX66"/>
<evidence type="ECO:0000256" key="2">
    <source>
        <dbReference type="SAM" id="Phobius"/>
    </source>
</evidence>
<reference evidence="3 4" key="1">
    <citation type="submission" date="2014-06" db="EMBL/GenBank/DDBJ databases">
        <authorList>
            <person name="Urmite Genomes Urmite Genomes"/>
        </authorList>
    </citation>
    <scope>NUCLEOTIDE SEQUENCE [LARGE SCALE GENOMIC DNA]</scope>
</reference>
<evidence type="ECO:0008006" key="5">
    <source>
        <dbReference type="Google" id="ProtNLM"/>
    </source>
</evidence>
<gene>
    <name evidence="3" type="ORF">BN59_01849</name>
</gene>
<accession>A0A078KX66</accession>
<feature type="transmembrane region" description="Helical" evidence="2">
    <location>
        <begin position="120"/>
        <end position="136"/>
    </location>
</feature>
<feature type="compositionally biased region" description="Basic and acidic residues" evidence="1">
    <location>
        <begin position="14"/>
        <end position="37"/>
    </location>
</feature>
<evidence type="ECO:0000313" key="4">
    <source>
        <dbReference type="Proteomes" id="UP000044071"/>
    </source>
</evidence>
<dbReference type="EMBL" id="CCSB01000002">
    <property type="protein sequence ID" value="CDZ77566.1"/>
    <property type="molecule type" value="Genomic_DNA"/>
</dbReference>
<dbReference type="Proteomes" id="UP000044071">
    <property type="component" value="Unassembled WGS sequence"/>
</dbReference>
<keyword evidence="2" id="KW-1133">Transmembrane helix</keyword>
<evidence type="ECO:0000256" key="1">
    <source>
        <dbReference type="SAM" id="MobiDB-lite"/>
    </source>
</evidence>
<keyword evidence="2" id="KW-0812">Transmembrane</keyword>
<keyword evidence="4" id="KW-1185">Reference proteome</keyword>
<sequence>MTNALDLMAVGRGEGARRADEGSFGERENQMKDPSEKVDSVNFPKTLARVVTYGWILLPLTALFSLLAYFVLGFPFPTQPRPTWYLRIPIAFTGWVIWLVLNTIFLLLSKRKLSSKMQKSSLATLGAFLIFVLFIHNPEPPQPEIKAPPSHIRPI</sequence>
<keyword evidence="2" id="KW-0472">Membrane</keyword>
<evidence type="ECO:0000313" key="3">
    <source>
        <dbReference type="EMBL" id="CDZ77566.1"/>
    </source>
</evidence>
<organism evidence="3 4">
    <name type="scientific">Legionella massiliensis</name>
    <dbReference type="NCBI Taxonomy" id="1034943"/>
    <lineage>
        <taxon>Bacteria</taxon>
        <taxon>Pseudomonadati</taxon>
        <taxon>Pseudomonadota</taxon>
        <taxon>Gammaproteobacteria</taxon>
        <taxon>Legionellales</taxon>
        <taxon>Legionellaceae</taxon>
        <taxon>Legionella</taxon>
    </lineage>
</organism>
<feature type="transmembrane region" description="Helical" evidence="2">
    <location>
        <begin position="50"/>
        <end position="72"/>
    </location>
</feature>
<feature type="region of interest" description="Disordered" evidence="1">
    <location>
        <begin position="12"/>
        <end position="37"/>
    </location>
</feature>
<proteinExistence type="predicted"/>
<protein>
    <recommendedName>
        <fullName evidence="5">Transmembrane protein</fullName>
    </recommendedName>
</protein>
<name>A0A078KX66_9GAMM</name>
<feature type="transmembrane region" description="Helical" evidence="2">
    <location>
        <begin position="84"/>
        <end position="108"/>
    </location>
</feature>